<evidence type="ECO:0000313" key="6">
    <source>
        <dbReference type="EMBL" id="NVO66202.1"/>
    </source>
</evidence>
<dbReference type="NCBIfam" id="NF009523">
    <property type="entry name" value="PRK12884.1"/>
    <property type="match status" value="1"/>
</dbReference>
<accession>A0A7K4HM08</accession>
<keyword evidence="4 5" id="KW-0472">Membrane</keyword>
<evidence type="ECO:0000256" key="5">
    <source>
        <dbReference type="SAM" id="Phobius"/>
    </source>
</evidence>
<reference evidence="6 7" key="1">
    <citation type="submission" date="2020-06" db="EMBL/GenBank/DDBJ databases">
        <title>Methanofollis fontis sp. nov., a methanogen isolated from marine sediments near a cold seep at Four-Way Closure Ridge offshore southwestern Taiwan.</title>
        <authorList>
            <person name="Chen S.-C."/>
            <person name="Teng N.-H."/>
            <person name="Lin Y.-S."/>
            <person name="Lai M.-C."/>
            <person name="Chen H.-H."/>
            <person name="Wang C.-C."/>
        </authorList>
    </citation>
    <scope>NUCLEOTIDE SEQUENCE [LARGE SCALE GENOMIC DNA]</scope>
    <source>
        <strain evidence="6 7">DSM 2702</strain>
    </source>
</reference>
<dbReference type="Proteomes" id="UP000570823">
    <property type="component" value="Unassembled WGS sequence"/>
</dbReference>
<evidence type="ECO:0000256" key="4">
    <source>
        <dbReference type="ARBA" id="ARBA00023136"/>
    </source>
</evidence>
<dbReference type="GO" id="GO:0005886">
    <property type="term" value="C:plasma membrane"/>
    <property type="evidence" value="ECO:0007669"/>
    <property type="project" value="UniProtKB-SubCell"/>
</dbReference>
<evidence type="ECO:0000313" key="7">
    <source>
        <dbReference type="Proteomes" id="UP000570823"/>
    </source>
</evidence>
<dbReference type="CDD" id="cd13961">
    <property type="entry name" value="PT_UbiA_DGGGPS"/>
    <property type="match status" value="1"/>
</dbReference>
<feature type="transmembrane region" description="Helical" evidence="5">
    <location>
        <begin position="234"/>
        <end position="254"/>
    </location>
</feature>
<dbReference type="Pfam" id="PF01040">
    <property type="entry name" value="UbiA"/>
    <property type="match status" value="1"/>
</dbReference>
<dbReference type="PANTHER" id="PTHR42723:SF1">
    <property type="entry name" value="CHLOROPHYLL SYNTHASE, CHLOROPLASTIC"/>
    <property type="match status" value="1"/>
</dbReference>
<comment type="caution">
    <text evidence="6">The sequence shown here is derived from an EMBL/GenBank/DDBJ whole genome shotgun (WGS) entry which is preliminary data.</text>
</comment>
<dbReference type="InterPro" id="IPR000537">
    <property type="entry name" value="UbiA_prenyltransferase"/>
</dbReference>
<dbReference type="OrthoDB" id="11851at2157"/>
<dbReference type="RefSeq" id="WP_176787920.1">
    <property type="nucleotide sequence ID" value="NZ_JABXWR010000001.1"/>
</dbReference>
<keyword evidence="7" id="KW-1185">Reference proteome</keyword>
<comment type="subcellular location">
    <subcellularLocation>
        <location evidence="1">Cell membrane</location>
        <topology evidence="1">Multi-pass membrane protein</topology>
    </subcellularLocation>
</comment>
<proteinExistence type="predicted"/>
<keyword evidence="3 5" id="KW-1133">Transmembrane helix</keyword>
<evidence type="ECO:0000256" key="3">
    <source>
        <dbReference type="ARBA" id="ARBA00022989"/>
    </source>
</evidence>
<feature type="transmembrane region" description="Helical" evidence="5">
    <location>
        <begin position="111"/>
        <end position="128"/>
    </location>
</feature>
<dbReference type="InterPro" id="IPR044878">
    <property type="entry name" value="UbiA_sf"/>
</dbReference>
<dbReference type="EMBL" id="JABXWR010000001">
    <property type="protein sequence ID" value="NVO66202.1"/>
    <property type="molecule type" value="Genomic_DNA"/>
</dbReference>
<evidence type="ECO:0000256" key="1">
    <source>
        <dbReference type="ARBA" id="ARBA00004651"/>
    </source>
</evidence>
<keyword evidence="6" id="KW-0808">Transferase</keyword>
<feature type="transmembrane region" description="Helical" evidence="5">
    <location>
        <begin position="162"/>
        <end position="184"/>
    </location>
</feature>
<sequence length="285" mass="31041">MTPTIAAKLRAAAELIRLDLALGAGFFFVAGEVLAVGGLPPVHLVVAGFLTLFFISGSANISNDYFDRDVDRINLPSRPLPSGRISVTELWILFSLFTAAGMIGAALLGPLVLALVVLFWCIALAYNIRLKDAGFAGNLVVAACIGMTIILGAIAVGTVNGVVLTFAALAFFFDLGLEVAADAMDVKGDERRSSRSLAHRWGRASALRVSAVWLTIFFLVTPVPFLMGWLVYDYLLLIAVTDLWMIYCTVHLVMSPTIEEGRRQIRRLYLTWGLFVIVFTLTRLL</sequence>
<dbReference type="Gene3D" id="1.10.357.140">
    <property type="entry name" value="UbiA prenyltransferase"/>
    <property type="match status" value="1"/>
</dbReference>
<feature type="transmembrane region" description="Helical" evidence="5">
    <location>
        <begin position="266"/>
        <end position="284"/>
    </location>
</feature>
<organism evidence="6 7">
    <name type="scientific">Methanofollis tationis</name>
    <dbReference type="NCBI Taxonomy" id="81417"/>
    <lineage>
        <taxon>Archaea</taxon>
        <taxon>Methanobacteriati</taxon>
        <taxon>Methanobacteriota</taxon>
        <taxon>Stenosarchaea group</taxon>
        <taxon>Methanomicrobia</taxon>
        <taxon>Methanomicrobiales</taxon>
        <taxon>Methanomicrobiaceae</taxon>
        <taxon>Methanofollis</taxon>
    </lineage>
</organism>
<gene>
    <name evidence="6" type="ORF">HWN36_02485</name>
</gene>
<dbReference type="InterPro" id="IPR050475">
    <property type="entry name" value="Prenyltransferase_related"/>
</dbReference>
<dbReference type="PANTHER" id="PTHR42723">
    <property type="entry name" value="CHLOROPHYLL SYNTHASE"/>
    <property type="match status" value="1"/>
</dbReference>
<feature type="transmembrane region" description="Helical" evidence="5">
    <location>
        <begin position="20"/>
        <end position="39"/>
    </location>
</feature>
<evidence type="ECO:0000256" key="2">
    <source>
        <dbReference type="ARBA" id="ARBA00022692"/>
    </source>
</evidence>
<dbReference type="GO" id="GO:0016765">
    <property type="term" value="F:transferase activity, transferring alkyl or aryl (other than methyl) groups"/>
    <property type="evidence" value="ECO:0007669"/>
    <property type="project" value="InterPro"/>
</dbReference>
<keyword evidence="2 5" id="KW-0812">Transmembrane</keyword>
<protein>
    <submittedName>
        <fullName evidence="6">UbiA family prenyltransferase</fullName>
    </submittedName>
</protein>
<feature type="transmembrane region" description="Helical" evidence="5">
    <location>
        <begin position="135"/>
        <end position="156"/>
    </location>
</feature>
<dbReference type="AlphaFoldDB" id="A0A7K4HM08"/>
<name>A0A7K4HM08_9EURY</name>
<feature type="transmembrane region" description="Helical" evidence="5">
    <location>
        <begin position="205"/>
        <end position="228"/>
    </location>
</feature>